<comment type="similarity">
    <text evidence="3">Belongs to the DEAD box helicase family. DEAH subfamily.</text>
</comment>
<evidence type="ECO:0000256" key="14">
    <source>
        <dbReference type="ARBA" id="ARBA00023235"/>
    </source>
</evidence>
<evidence type="ECO:0000256" key="10">
    <source>
        <dbReference type="ARBA" id="ARBA00022840"/>
    </source>
</evidence>
<dbReference type="OrthoDB" id="19182at2759"/>
<dbReference type="CDD" id="cd18788">
    <property type="entry name" value="SF2_C_XPD"/>
    <property type="match status" value="1"/>
</dbReference>
<evidence type="ECO:0000256" key="13">
    <source>
        <dbReference type="ARBA" id="ARBA00023204"/>
    </source>
</evidence>
<gene>
    <name evidence="20" type="ORF">EAI_12350</name>
</gene>
<dbReference type="PANTHER" id="PTHR11472:SF47">
    <property type="entry name" value="FANCONI ANEMIA GROUP J PROTEIN"/>
    <property type="match status" value="1"/>
</dbReference>
<proteinExistence type="inferred from homology"/>
<evidence type="ECO:0000256" key="15">
    <source>
        <dbReference type="ARBA" id="ARBA00023242"/>
    </source>
</evidence>
<dbReference type="Pfam" id="PF13307">
    <property type="entry name" value="Helicase_C_2"/>
    <property type="match status" value="1"/>
</dbReference>
<name>E2BR54_HARSA</name>
<dbReference type="GO" id="GO:0005634">
    <property type="term" value="C:nucleus"/>
    <property type="evidence" value="ECO:0007669"/>
    <property type="project" value="UniProtKB-SubCell"/>
</dbReference>
<dbReference type="GO" id="GO:0043139">
    <property type="term" value="F:5'-3' DNA helicase activity"/>
    <property type="evidence" value="ECO:0007669"/>
    <property type="project" value="UniProtKB-EC"/>
</dbReference>
<keyword evidence="21" id="KW-1185">Reference proteome</keyword>
<keyword evidence="4" id="KW-0004">4Fe-4S</keyword>
<dbReference type="InterPro" id="IPR013020">
    <property type="entry name" value="Rad3/Chl1-like"/>
</dbReference>
<evidence type="ECO:0000256" key="4">
    <source>
        <dbReference type="ARBA" id="ARBA00022485"/>
    </source>
</evidence>
<dbReference type="Proteomes" id="UP000008237">
    <property type="component" value="Unassembled WGS sequence"/>
</dbReference>
<dbReference type="Gene3D" id="3.40.50.300">
    <property type="entry name" value="P-loop containing nucleotide triphosphate hydrolases"/>
    <property type="match status" value="1"/>
</dbReference>
<dbReference type="InParanoid" id="E2BR54"/>
<evidence type="ECO:0000256" key="8">
    <source>
        <dbReference type="ARBA" id="ARBA00022801"/>
    </source>
</evidence>
<evidence type="ECO:0000256" key="18">
    <source>
        <dbReference type="ARBA" id="ARBA00082714"/>
    </source>
</evidence>
<evidence type="ECO:0000256" key="9">
    <source>
        <dbReference type="ARBA" id="ARBA00022806"/>
    </source>
</evidence>
<keyword evidence="9" id="KW-0347">Helicase</keyword>
<dbReference type="InterPro" id="IPR006555">
    <property type="entry name" value="ATP-dep_Helicase_C"/>
</dbReference>
<evidence type="ECO:0000256" key="7">
    <source>
        <dbReference type="ARBA" id="ARBA00022763"/>
    </source>
</evidence>
<comment type="subcellular location">
    <subcellularLocation>
        <location evidence="2">Nucleus</location>
    </subcellularLocation>
</comment>
<dbReference type="InterPro" id="IPR045028">
    <property type="entry name" value="DinG/Rad3-like"/>
</dbReference>
<dbReference type="InterPro" id="IPR027417">
    <property type="entry name" value="P-loop_NTPase"/>
</dbReference>
<dbReference type="PANTHER" id="PTHR11472">
    <property type="entry name" value="DNA REPAIR DEAD HELICASE RAD3/XP-D SUBFAMILY MEMBER"/>
    <property type="match status" value="1"/>
</dbReference>
<dbReference type="NCBIfam" id="TIGR00604">
    <property type="entry name" value="rad3"/>
    <property type="match status" value="1"/>
</dbReference>
<dbReference type="OMA" id="TEYANCI"/>
<evidence type="ECO:0000256" key="6">
    <source>
        <dbReference type="ARBA" id="ARBA00022741"/>
    </source>
</evidence>
<dbReference type="AlphaFoldDB" id="E2BR54"/>
<evidence type="ECO:0000256" key="17">
    <source>
        <dbReference type="ARBA" id="ARBA00048954"/>
    </source>
</evidence>
<keyword evidence="11" id="KW-0408">Iron</keyword>
<dbReference type="GO" id="GO:0016818">
    <property type="term" value="F:hydrolase activity, acting on acid anhydrides, in phosphorus-containing anhydrides"/>
    <property type="evidence" value="ECO:0007669"/>
    <property type="project" value="InterPro"/>
</dbReference>
<dbReference type="EC" id="5.6.2.3" evidence="16"/>
<keyword evidence="14" id="KW-0413">Isomerase</keyword>
<keyword evidence="7" id="KW-0227">DNA damage</keyword>
<protein>
    <recommendedName>
        <fullName evidence="16">DNA 5'-3' helicase</fullName>
        <ecNumber evidence="16">5.6.2.3</ecNumber>
    </recommendedName>
    <alternativeName>
        <fullName evidence="18">DNA 5'-3' helicase FANCJ</fullName>
    </alternativeName>
</protein>
<feature type="domain" description="ATP-dependent helicase C-terminal" evidence="19">
    <location>
        <begin position="111"/>
        <end position="266"/>
    </location>
</feature>
<reference evidence="20 21" key="1">
    <citation type="journal article" date="2010" name="Science">
        <title>Genomic comparison of the ants Camponotus floridanus and Harpegnathos saltator.</title>
        <authorList>
            <person name="Bonasio R."/>
            <person name="Zhang G."/>
            <person name="Ye C."/>
            <person name="Mutti N.S."/>
            <person name="Fang X."/>
            <person name="Qin N."/>
            <person name="Donahue G."/>
            <person name="Yang P."/>
            <person name="Li Q."/>
            <person name="Li C."/>
            <person name="Zhang P."/>
            <person name="Huang Z."/>
            <person name="Berger S.L."/>
            <person name="Reinberg D."/>
            <person name="Wang J."/>
            <person name="Liebig J."/>
        </authorList>
    </citation>
    <scope>NUCLEOTIDE SEQUENCE [LARGE SCALE GENOMIC DNA]</scope>
    <source>
        <strain evidence="20 21">R22 G/1</strain>
    </source>
</reference>
<keyword evidence="15" id="KW-0539">Nucleus</keyword>
<dbReference type="GO" id="GO:0006289">
    <property type="term" value="P:nucleotide-excision repair"/>
    <property type="evidence" value="ECO:0007669"/>
    <property type="project" value="TreeGrafter"/>
</dbReference>
<dbReference type="STRING" id="610380.E2BR54"/>
<accession>E2BR54</accession>
<comment type="catalytic activity">
    <reaction evidence="17">
        <text>ATP + H2O = ADP + phosphate + H(+)</text>
        <dbReference type="Rhea" id="RHEA:13065"/>
        <dbReference type="ChEBI" id="CHEBI:15377"/>
        <dbReference type="ChEBI" id="CHEBI:15378"/>
        <dbReference type="ChEBI" id="CHEBI:30616"/>
        <dbReference type="ChEBI" id="CHEBI:43474"/>
        <dbReference type="ChEBI" id="CHEBI:456216"/>
        <dbReference type="EC" id="5.6.2.3"/>
    </reaction>
</comment>
<evidence type="ECO:0000256" key="16">
    <source>
        <dbReference type="ARBA" id="ARBA00044969"/>
    </source>
</evidence>
<feature type="non-terminal residue" evidence="20">
    <location>
        <position position="1"/>
    </location>
</feature>
<evidence type="ECO:0000256" key="12">
    <source>
        <dbReference type="ARBA" id="ARBA00023014"/>
    </source>
</evidence>
<evidence type="ECO:0000256" key="5">
    <source>
        <dbReference type="ARBA" id="ARBA00022723"/>
    </source>
</evidence>
<keyword evidence="10" id="KW-0067">ATP-binding</keyword>
<organism evidence="21">
    <name type="scientific">Harpegnathos saltator</name>
    <name type="common">Jerdon's jumping ant</name>
    <dbReference type="NCBI Taxonomy" id="610380"/>
    <lineage>
        <taxon>Eukaryota</taxon>
        <taxon>Metazoa</taxon>
        <taxon>Ecdysozoa</taxon>
        <taxon>Arthropoda</taxon>
        <taxon>Hexapoda</taxon>
        <taxon>Insecta</taxon>
        <taxon>Pterygota</taxon>
        <taxon>Neoptera</taxon>
        <taxon>Endopterygota</taxon>
        <taxon>Hymenoptera</taxon>
        <taxon>Apocrita</taxon>
        <taxon>Aculeata</taxon>
        <taxon>Formicoidea</taxon>
        <taxon>Formicidae</taxon>
        <taxon>Ponerinae</taxon>
        <taxon>Ponerini</taxon>
        <taxon>Harpegnathos</taxon>
    </lineage>
</organism>
<evidence type="ECO:0000256" key="2">
    <source>
        <dbReference type="ARBA" id="ARBA00004123"/>
    </source>
</evidence>
<dbReference type="SMART" id="SM00491">
    <property type="entry name" value="HELICc2"/>
    <property type="match status" value="1"/>
</dbReference>
<evidence type="ECO:0000256" key="1">
    <source>
        <dbReference type="ARBA" id="ARBA00001966"/>
    </source>
</evidence>
<keyword evidence="12" id="KW-0411">Iron-sulfur</keyword>
<dbReference type="GO" id="GO:0003676">
    <property type="term" value="F:nucleic acid binding"/>
    <property type="evidence" value="ECO:0007669"/>
    <property type="project" value="InterPro"/>
</dbReference>
<keyword evidence="6" id="KW-0547">Nucleotide-binding</keyword>
<dbReference type="EMBL" id="GL449898">
    <property type="protein sequence ID" value="EFN81860.1"/>
    <property type="molecule type" value="Genomic_DNA"/>
</dbReference>
<comment type="cofactor">
    <cofactor evidence="1">
        <name>[4Fe-4S] cluster</name>
        <dbReference type="ChEBI" id="CHEBI:49883"/>
    </cofactor>
</comment>
<dbReference type="GO" id="GO:0005524">
    <property type="term" value="F:ATP binding"/>
    <property type="evidence" value="ECO:0007669"/>
    <property type="project" value="UniProtKB-KW"/>
</dbReference>
<evidence type="ECO:0000313" key="20">
    <source>
        <dbReference type="EMBL" id="EFN81860.1"/>
    </source>
</evidence>
<evidence type="ECO:0000313" key="21">
    <source>
        <dbReference type="Proteomes" id="UP000008237"/>
    </source>
</evidence>
<keyword evidence="13" id="KW-0234">DNA repair</keyword>
<dbReference type="GO" id="GO:1990918">
    <property type="term" value="P:double-strand break repair involved in meiotic recombination"/>
    <property type="evidence" value="ECO:0007669"/>
    <property type="project" value="TreeGrafter"/>
</dbReference>
<evidence type="ECO:0000259" key="19">
    <source>
        <dbReference type="SMART" id="SM00491"/>
    </source>
</evidence>
<sequence length="293" mass="33319">TLKLVCMNPAVVFEPLSRITRSVILASGTLAPTSSFESELGTRFPHKLHANHIIPREQVYVRCIPRGPNGESLLANYKNVNSWSFQDELGKLIVQVCDAIPYGVLCFFSSYSAMNKIHMRWKDIGIWAKLAELKEIFVEPKENRELPEIMREYREVIKESSSKSFRERSGAILFAVFRGKVAEGIDFSDNEARCVLTVGIPFTSIKNVAVAMKKDYNDSNMSKGLLSGSEWYTINAFRALNQALGRCIRHINDWGAVLLVDERFLQRPKNADYLPKWIKEMVSSNILKHVTML</sequence>
<evidence type="ECO:0000256" key="11">
    <source>
        <dbReference type="ARBA" id="ARBA00023004"/>
    </source>
</evidence>
<dbReference type="FunFam" id="3.40.50.300:FF:000731">
    <property type="entry name" value="Fanconi anemia group J protein homolog"/>
    <property type="match status" value="1"/>
</dbReference>
<dbReference type="GO" id="GO:0046872">
    <property type="term" value="F:metal ion binding"/>
    <property type="evidence" value="ECO:0007669"/>
    <property type="project" value="UniProtKB-KW"/>
</dbReference>
<keyword evidence="5" id="KW-0479">Metal-binding</keyword>
<evidence type="ECO:0000256" key="3">
    <source>
        <dbReference type="ARBA" id="ARBA00008792"/>
    </source>
</evidence>
<dbReference type="GO" id="GO:0051539">
    <property type="term" value="F:4 iron, 4 sulfur cluster binding"/>
    <property type="evidence" value="ECO:0007669"/>
    <property type="project" value="UniProtKB-KW"/>
</dbReference>
<keyword evidence="8" id="KW-0378">Hydrolase</keyword>